<protein>
    <submittedName>
        <fullName evidence="3">F420-dependent oxidoreductase, G6PDH family</fullName>
    </submittedName>
</protein>
<evidence type="ECO:0000259" key="2">
    <source>
        <dbReference type="Pfam" id="PF00296"/>
    </source>
</evidence>
<accession>A0A1H1N2X3</accession>
<keyword evidence="1" id="KW-0560">Oxidoreductase</keyword>
<dbReference type="NCBIfam" id="TIGR03557">
    <property type="entry name" value="F420_G6P_family"/>
    <property type="match status" value="1"/>
</dbReference>
<keyword evidence="4" id="KW-1185">Reference proteome</keyword>
<dbReference type="InterPro" id="IPR050564">
    <property type="entry name" value="F420-G6PD/mer"/>
</dbReference>
<dbReference type="CDD" id="cd01097">
    <property type="entry name" value="Tetrahydromethanopterin_reductase"/>
    <property type="match status" value="1"/>
</dbReference>
<feature type="domain" description="Luciferase-like" evidence="2">
    <location>
        <begin position="8"/>
        <end position="293"/>
    </location>
</feature>
<dbReference type="InterPro" id="IPR019945">
    <property type="entry name" value="F420_G6P_DH-rel"/>
</dbReference>
<evidence type="ECO:0000256" key="1">
    <source>
        <dbReference type="ARBA" id="ARBA00023002"/>
    </source>
</evidence>
<gene>
    <name evidence="3" type="ORF">SAMN04489812_0358</name>
</gene>
<organism evidence="3 4">
    <name type="scientific">Microlunatus soli</name>
    <dbReference type="NCBI Taxonomy" id="630515"/>
    <lineage>
        <taxon>Bacteria</taxon>
        <taxon>Bacillati</taxon>
        <taxon>Actinomycetota</taxon>
        <taxon>Actinomycetes</taxon>
        <taxon>Propionibacteriales</taxon>
        <taxon>Propionibacteriaceae</taxon>
        <taxon>Microlunatus</taxon>
    </lineage>
</organism>
<dbReference type="InterPro" id="IPR036661">
    <property type="entry name" value="Luciferase-like_sf"/>
</dbReference>
<evidence type="ECO:0000313" key="4">
    <source>
        <dbReference type="Proteomes" id="UP000199103"/>
    </source>
</evidence>
<dbReference type="SUPFAM" id="SSF51679">
    <property type="entry name" value="Bacterial luciferase-like"/>
    <property type="match status" value="1"/>
</dbReference>
<evidence type="ECO:0000313" key="3">
    <source>
        <dbReference type="EMBL" id="SDR93326.1"/>
    </source>
</evidence>
<dbReference type="Proteomes" id="UP000199103">
    <property type="component" value="Chromosome I"/>
</dbReference>
<dbReference type="STRING" id="630515.SAMN04489812_0358"/>
<dbReference type="Pfam" id="PF00296">
    <property type="entry name" value="Bac_luciferase"/>
    <property type="match status" value="1"/>
</dbReference>
<reference evidence="3 4" key="1">
    <citation type="submission" date="2016-10" db="EMBL/GenBank/DDBJ databases">
        <authorList>
            <person name="de Groot N.N."/>
        </authorList>
    </citation>
    <scope>NUCLEOTIDE SEQUENCE [LARGE SCALE GENOMIC DNA]</scope>
    <source>
        <strain evidence="3 4">DSM 21800</strain>
    </source>
</reference>
<dbReference type="AlphaFoldDB" id="A0A1H1N2X3"/>
<dbReference type="OrthoDB" id="180193at2"/>
<dbReference type="InterPro" id="IPR011251">
    <property type="entry name" value="Luciferase-like_dom"/>
</dbReference>
<name>A0A1H1N2X3_9ACTN</name>
<dbReference type="PANTHER" id="PTHR43244">
    <property type="match status" value="1"/>
</dbReference>
<proteinExistence type="predicted"/>
<dbReference type="RefSeq" id="WP_091518936.1">
    <property type="nucleotide sequence ID" value="NZ_LT629772.1"/>
</dbReference>
<dbReference type="PANTHER" id="PTHR43244:SF1">
    <property type="entry name" value="5,10-METHYLENETETRAHYDROMETHANOPTERIN REDUCTASE"/>
    <property type="match status" value="1"/>
</dbReference>
<sequence length="330" mass="35946">MARFGYTLMTEQSGPVALVDYARSAERVGFDFALCSDHHSPWLASQGHAPYAWTVLGAAAQATEAIELITFVTCPTRRYHPVVVAQKAATIQLLSGGRFILGLGSGENLNEHVIGEGWPTVDVRQQMLLEAMEIIRELFGGKTVTTRKSHFSVAQAKLWDCPAESVPIGVAVSGRRSIERFAPLADHLITTEPDPDILRQWHANRPDSDRASRSFIQLPICWAADQQSAIETVHDQFRWSIGSWSVNAELPTAHAFAAATDTVRPEDVAAAIPCGPDLDQLAAACEPAIDAGFTDIGLVQVGDAGQQDFLDQAAGPLLDRLRRRTNRRVS</sequence>
<dbReference type="GO" id="GO:0016705">
    <property type="term" value="F:oxidoreductase activity, acting on paired donors, with incorporation or reduction of molecular oxygen"/>
    <property type="evidence" value="ECO:0007669"/>
    <property type="project" value="InterPro"/>
</dbReference>
<dbReference type="EMBL" id="LT629772">
    <property type="protein sequence ID" value="SDR93326.1"/>
    <property type="molecule type" value="Genomic_DNA"/>
</dbReference>
<dbReference type="Gene3D" id="3.20.20.30">
    <property type="entry name" value="Luciferase-like domain"/>
    <property type="match status" value="1"/>
</dbReference>